<feature type="compositionally biased region" description="Polar residues" evidence="1">
    <location>
        <begin position="178"/>
        <end position="200"/>
    </location>
</feature>
<evidence type="ECO:0000313" key="3">
    <source>
        <dbReference type="Proteomes" id="UP001642483"/>
    </source>
</evidence>
<reference evidence="2 3" key="1">
    <citation type="submission" date="2024-02" db="EMBL/GenBank/DDBJ databases">
        <authorList>
            <person name="Daric V."/>
            <person name="Darras S."/>
        </authorList>
    </citation>
    <scope>NUCLEOTIDE SEQUENCE [LARGE SCALE GENOMIC DNA]</scope>
</reference>
<proteinExistence type="predicted"/>
<feature type="region of interest" description="Disordered" evidence="1">
    <location>
        <begin position="1"/>
        <end position="29"/>
    </location>
</feature>
<organism evidence="2 3">
    <name type="scientific">Clavelina lepadiformis</name>
    <name type="common">Light-bulb sea squirt</name>
    <name type="synonym">Ascidia lepadiformis</name>
    <dbReference type="NCBI Taxonomy" id="159417"/>
    <lineage>
        <taxon>Eukaryota</taxon>
        <taxon>Metazoa</taxon>
        <taxon>Chordata</taxon>
        <taxon>Tunicata</taxon>
        <taxon>Ascidiacea</taxon>
        <taxon>Aplousobranchia</taxon>
        <taxon>Clavelinidae</taxon>
        <taxon>Clavelina</taxon>
    </lineage>
</organism>
<comment type="caution">
    <text evidence="2">The sequence shown here is derived from an EMBL/GenBank/DDBJ whole genome shotgun (WGS) entry which is preliminary data.</text>
</comment>
<feature type="region of interest" description="Disordered" evidence="1">
    <location>
        <begin position="177"/>
        <end position="200"/>
    </location>
</feature>
<dbReference type="EMBL" id="CAWYQH010000141">
    <property type="protein sequence ID" value="CAK8693903.1"/>
    <property type="molecule type" value="Genomic_DNA"/>
</dbReference>
<name>A0ABP0GS57_CLALP</name>
<keyword evidence="3" id="KW-1185">Reference proteome</keyword>
<accession>A0ABP0GS57</accession>
<evidence type="ECO:0000313" key="2">
    <source>
        <dbReference type="EMBL" id="CAK8693903.1"/>
    </source>
</evidence>
<dbReference type="Proteomes" id="UP001642483">
    <property type="component" value="Unassembled WGS sequence"/>
</dbReference>
<evidence type="ECO:0000256" key="1">
    <source>
        <dbReference type="SAM" id="MobiDB-lite"/>
    </source>
</evidence>
<sequence length="237" mass="26210">MTEADSVPFSPSSNDPGVGPSSIHNSSPSTNSRIKFDVGIFNHHLDQGVNRRVKPIIESLGYCVGTFDSYNHPAGGAYQAKCVNFVQECHCIFWVASSNSIHDRGYIKFYRDMSQNKAIKSGRCDTFITLLPRDCLNLDLPWELDTFVPLKENDQFEEQVKCTLDKILGESGFPLPQVSHSTAQQRSETSSHQTGHSNANVTINVTIRDANVGAISIGEPLDMKATNATEEENNEKM</sequence>
<dbReference type="Gene3D" id="3.40.50.10140">
    <property type="entry name" value="Toll/interleukin-1 receptor homology (TIR) domain"/>
    <property type="match status" value="1"/>
</dbReference>
<feature type="compositionally biased region" description="Low complexity" evidence="1">
    <location>
        <begin position="20"/>
        <end position="29"/>
    </location>
</feature>
<dbReference type="InterPro" id="IPR035897">
    <property type="entry name" value="Toll_tir_struct_dom_sf"/>
</dbReference>
<gene>
    <name evidence="2" type="ORF">CVLEPA_LOCUS27190</name>
</gene>
<protein>
    <recommendedName>
        <fullName evidence="4">TIR domain-containing protein</fullName>
    </recommendedName>
</protein>
<evidence type="ECO:0008006" key="4">
    <source>
        <dbReference type="Google" id="ProtNLM"/>
    </source>
</evidence>